<feature type="compositionally biased region" description="Basic and acidic residues" evidence="2">
    <location>
        <begin position="430"/>
        <end position="452"/>
    </location>
</feature>
<evidence type="ECO:0000259" key="4">
    <source>
        <dbReference type="PROSITE" id="PS50235"/>
    </source>
</evidence>
<accession>A0A8C5EY88</accession>
<keyword evidence="3" id="KW-0472">Membrane</keyword>
<keyword evidence="1" id="KW-0788">Thiol protease</keyword>
<dbReference type="AlphaFoldDB" id="A0A8C5EY88"/>
<dbReference type="PANTHER" id="PTHR24006:SF899">
    <property type="entry name" value="UBIQUITIN CARBOXYL-TERMINAL HYDROLASE"/>
    <property type="match status" value="1"/>
</dbReference>
<feature type="compositionally biased region" description="Polar residues" evidence="2">
    <location>
        <begin position="733"/>
        <end position="746"/>
    </location>
</feature>
<dbReference type="InterPro" id="IPR050164">
    <property type="entry name" value="Peptidase_C19"/>
</dbReference>
<feature type="region of interest" description="Disordered" evidence="2">
    <location>
        <begin position="514"/>
        <end position="595"/>
    </location>
</feature>
<evidence type="ECO:0000256" key="1">
    <source>
        <dbReference type="RuleBase" id="RU366025"/>
    </source>
</evidence>
<keyword evidence="1" id="KW-0378">Hydrolase</keyword>
<keyword evidence="3" id="KW-1133">Transmembrane helix</keyword>
<evidence type="ECO:0000313" key="6">
    <source>
        <dbReference type="Proteomes" id="UP000694680"/>
    </source>
</evidence>
<feature type="compositionally biased region" description="Basic and acidic residues" evidence="2">
    <location>
        <begin position="659"/>
        <end position="725"/>
    </location>
</feature>
<dbReference type="InterPro" id="IPR028889">
    <property type="entry name" value="USP"/>
</dbReference>
<reference evidence="5" key="2">
    <citation type="submission" date="2025-08" db="UniProtKB">
        <authorList>
            <consortium name="Ensembl"/>
        </authorList>
    </citation>
    <scope>IDENTIFICATION</scope>
</reference>
<dbReference type="EC" id="3.4.19.12" evidence="1"/>
<feature type="compositionally biased region" description="Basic and acidic residues" evidence="2">
    <location>
        <begin position="529"/>
        <end position="588"/>
    </location>
</feature>
<dbReference type="GO" id="GO:0016579">
    <property type="term" value="P:protein deubiquitination"/>
    <property type="evidence" value="ECO:0007669"/>
    <property type="project" value="InterPro"/>
</dbReference>
<dbReference type="GO" id="GO:0004843">
    <property type="term" value="F:cysteine-type deubiquitinase activity"/>
    <property type="evidence" value="ECO:0007669"/>
    <property type="project" value="UniProtKB-UniRule"/>
</dbReference>
<feature type="domain" description="USP" evidence="4">
    <location>
        <begin position="48"/>
        <end position="337"/>
    </location>
</feature>
<keyword evidence="3" id="KW-0812">Transmembrane</keyword>
<dbReference type="Pfam" id="PF00443">
    <property type="entry name" value="UCH"/>
    <property type="match status" value="1"/>
</dbReference>
<organism evidence="5 6">
    <name type="scientific">Gouania willdenowi</name>
    <name type="common">Blunt-snouted clingfish</name>
    <name type="synonym">Lepadogaster willdenowi</name>
    <dbReference type="NCBI Taxonomy" id="441366"/>
    <lineage>
        <taxon>Eukaryota</taxon>
        <taxon>Metazoa</taxon>
        <taxon>Chordata</taxon>
        <taxon>Craniata</taxon>
        <taxon>Vertebrata</taxon>
        <taxon>Euteleostomi</taxon>
        <taxon>Actinopterygii</taxon>
        <taxon>Neopterygii</taxon>
        <taxon>Teleostei</taxon>
        <taxon>Neoteleostei</taxon>
        <taxon>Acanthomorphata</taxon>
        <taxon>Ovalentaria</taxon>
        <taxon>Blenniimorphae</taxon>
        <taxon>Blenniiformes</taxon>
        <taxon>Gobiesocoidei</taxon>
        <taxon>Gobiesocidae</taxon>
        <taxon>Gobiesocinae</taxon>
        <taxon>Gouania</taxon>
    </lineage>
</organism>
<dbReference type="Gene3D" id="3.90.70.10">
    <property type="entry name" value="Cysteine proteinases"/>
    <property type="match status" value="1"/>
</dbReference>
<dbReference type="CDD" id="cd02257">
    <property type="entry name" value="Peptidase_C19"/>
    <property type="match status" value="1"/>
</dbReference>
<reference evidence="5" key="3">
    <citation type="submission" date="2025-09" db="UniProtKB">
        <authorList>
            <consortium name="Ensembl"/>
        </authorList>
    </citation>
    <scope>IDENTIFICATION</scope>
</reference>
<feature type="transmembrane region" description="Helical" evidence="3">
    <location>
        <begin position="12"/>
        <end position="31"/>
    </location>
</feature>
<feature type="region of interest" description="Disordered" evidence="2">
    <location>
        <begin position="373"/>
        <end position="398"/>
    </location>
</feature>
<reference evidence="5" key="1">
    <citation type="submission" date="2020-06" db="EMBL/GenBank/DDBJ databases">
        <authorList>
            <consortium name="Wellcome Sanger Institute Data Sharing"/>
        </authorList>
    </citation>
    <scope>NUCLEOTIDE SEQUENCE [LARGE SCALE GENOMIC DNA]</scope>
</reference>
<comment type="similarity">
    <text evidence="1">Belongs to the peptidase C19 family.</text>
</comment>
<feature type="region of interest" description="Disordered" evidence="2">
    <location>
        <begin position="659"/>
        <end position="767"/>
    </location>
</feature>
<feature type="compositionally biased region" description="Basic and acidic residues" evidence="2">
    <location>
        <begin position="414"/>
        <end position="423"/>
    </location>
</feature>
<dbReference type="RefSeq" id="XP_028331023.1">
    <property type="nucleotide sequence ID" value="XM_028475222.1"/>
</dbReference>
<name>A0A8C5EY88_GOUWI</name>
<dbReference type="PANTHER" id="PTHR24006">
    <property type="entry name" value="UBIQUITIN CARBOXYL-TERMINAL HYDROLASE"/>
    <property type="match status" value="1"/>
</dbReference>
<keyword evidence="1" id="KW-0833">Ubl conjugation pathway</keyword>
<comment type="catalytic activity">
    <reaction evidence="1">
        <text>Thiol-dependent hydrolysis of ester, thioester, amide, peptide and isopeptide bonds formed by the C-terminal Gly of ubiquitin (a 76-residue protein attached to proteins as an intracellular targeting signal).</text>
        <dbReference type="EC" id="3.4.19.12"/>
    </reaction>
</comment>
<dbReference type="PROSITE" id="PS00972">
    <property type="entry name" value="USP_1"/>
    <property type="match status" value="1"/>
</dbReference>
<evidence type="ECO:0000256" key="2">
    <source>
        <dbReference type="SAM" id="MobiDB-lite"/>
    </source>
</evidence>
<feature type="compositionally biased region" description="Basic and acidic residues" evidence="2">
    <location>
        <begin position="373"/>
        <end position="388"/>
    </location>
</feature>
<dbReference type="GeneID" id="114480800"/>
<dbReference type="InterPro" id="IPR001394">
    <property type="entry name" value="Peptidase_C19_UCH"/>
</dbReference>
<keyword evidence="6" id="KW-1185">Reference proteome</keyword>
<feature type="compositionally biased region" description="Basic residues" evidence="2">
    <location>
        <begin position="749"/>
        <end position="767"/>
    </location>
</feature>
<protein>
    <recommendedName>
        <fullName evidence="1">Ubiquitin carboxyl-terminal hydrolase</fullName>
        <ecNumber evidence="1">3.4.19.12</ecNumber>
    </recommendedName>
</protein>
<keyword evidence="1" id="KW-0645">Protease</keyword>
<dbReference type="GO" id="GO:0006508">
    <property type="term" value="P:proteolysis"/>
    <property type="evidence" value="ECO:0007669"/>
    <property type="project" value="UniProtKB-KW"/>
</dbReference>
<dbReference type="Ensembl" id="ENSGWIT00000029407.1">
    <property type="protein sequence ID" value="ENSGWIP00000026922.1"/>
    <property type="gene ID" value="ENSGWIG00000014117.1"/>
</dbReference>
<dbReference type="InterPro" id="IPR038765">
    <property type="entry name" value="Papain-like_cys_pep_sf"/>
</dbReference>
<dbReference type="InterPro" id="IPR018200">
    <property type="entry name" value="USP_CS"/>
</dbReference>
<dbReference type="PROSITE" id="PS00973">
    <property type="entry name" value="USP_2"/>
    <property type="match status" value="1"/>
</dbReference>
<dbReference type="OrthoDB" id="292964at2759"/>
<evidence type="ECO:0000256" key="3">
    <source>
        <dbReference type="SAM" id="Phobius"/>
    </source>
</evidence>
<proteinExistence type="inferred from homology"/>
<feature type="region of interest" description="Disordered" evidence="2">
    <location>
        <begin position="414"/>
        <end position="452"/>
    </location>
</feature>
<dbReference type="Proteomes" id="UP000694680">
    <property type="component" value="Chromosome 18"/>
</dbReference>
<dbReference type="GO" id="GO:0005829">
    <property type="term" value="C:cytosol"/>
    <property type="evidence" value="ECO:0007669"/>
    <property type="project" value="TreeGrafter"/>
</dbReference>
<dbReference type="GO" id="GO:0005634">
    <property type="term" value="C:nucleus"/>
    <property type="evidence" value="ECO:0007669"/>
    <property type="project" value="TreeGrafter"/>
</dbReference>
<dbReference type="SUPFAM" id="SSF54001">
    <property type="entry name" value="Cysteine proteinases"/>
    <property type="match status" value="1"/>
</dbReference>
<dbReference type="PROSITE" id="PS50235">
    <property type="entry name" value="USP_3"/>
    <property type="match status" value="1"/>
</dbReference>
<gene>
    <name evidence="5" type="primary">LOC114480800</name>
</gene>
<evidence type="ECO:0000313" key="5">
    <source>
        <dbReference type="Ensembl" id="ENSGWIP00000026922.1"/>
    </source>
</evidence>
<sequence length="783" mass="92364">MVLLNWSQVDLLLLLIILILIILYCIQIPAVRMEDKWRQSSIAIEELHGLVNQGSTCYLNSVLQILFWTQPYRDAVTSHSNDSDFIDVQLAVLFNKLKKHTGTTVDVTRKLGILRVNQQQDSAEHFEKILSLSSPEASKVFRGLLVHKTVCHGCQKETGSEGNFWHLPLPLVNVHSKDFSVIEGMQEFFRSSEFSGDNQVYCEGCDSKQDAIVVCEMKCFPDVLTLLLKRFEFSYKFMSFTKNNRAVDIPHLLNIPQLQGERYELFAFIDHSGTLKSGHYTATIKCLQGNNQRWFTFNDRSVYQHSFLQRNSNYHQVENDNVMLKSQSAYLLFYQRKTHVTNDNIKLHEVKEDHAEDEKQTQICKRVKRERENGVMKEEEHMHMDDRKRKTASKKAQVEVKADVIAERNNVVEEPRKEKDGKTNRAMWRSQEDERKERLEMEDYSREREMRQEHDIPKTNLKEKEAQIHEEKLEIRKEEHVHMDDRKRNPASKKAQVEVKVDVIAERNNVVEALREEKDGKTNRAMLRSQEDEKNQRPEMKDYDRNRENRRQEHDIPRTNPKVKEAQIHEEKLERRKEEHVHMDDRKRNPASNKAQVEVRADVIAERNNVVEEPRKEKDGKTNRAMLRSQEDERKEWLEMKDYGRIREIRNLKVKEAQVHEEKLEMRKELASEKSYRSDAVKTSPEPKRQESKDQDEGERRNQKSGSDRQTERKRRQDQEARLEPLQEDIGNPSGSTTNRNRSKSNGAKIRKWFKRKKDKSKKKQKGIKCLFCMSKANRGSFD</sequence>